<dbReference type="Proteomes" id="UP000032452">
    <property type="component" value="Unassembled WGS sequence"/>
</dbReference>
<keyword evidence="3" id="KW-1185">Reference proteome</keyword>
<dbReference type="EMBL" id="JYON01000037">
    <property type="protein sequence ID" value="KJH69634.1"/>
    <property type="molecule type" value="Genomic_DNA"/>
</dbReference>
<name>A0A0D8ZMG5_9CYAN</name>
<reference evidence="2 3" key="1">
    <citation type="submission" date="2015-02" db="EMBL/GenBank/DDBJ databases">
        <title>Draft genome of a novel marine cyanobacterium (Chroococcales) isolated from South Atlantic Ocean.</title>
        <authorList>
            <person name="Rigonato J."/>
            <person name="Alvarenga D.O."/>
            <person name="Branco L.H."/>
            <person name="Varani A.M."/>
            <person name="Brandini F.P."/>
            <person name="Fiore M.F."/>
        </authorList>
    </citation>
    <scope>NUCLEOTIDE SEQUENCE [LARGE SCALE GENOMIC DNA]</scope>
    <source>
        <strain evidence="2 3">CENA595</strain>
    </source>
</reference>
<dbReference type="OrthoDB" id="426473at2"/>
<protein>
    <submittedName>
        <fullName evidence="2">Uncharacterized protein</fullName>
    </submittedName>
</protein>
<dbReference type="AlphaFoldDB" id="A0A0D8ZMG5"/>
<evidence type="ECO:0000313" key="2">
    <source>
        <dbReference type="EMBL" id="KJH69634.1"/>
    </source>
</evidence>
<proteinExistence type="predicted"/>
<gene>
    <name evidence="2" type="ORF">UH38_22650</name>
</gene>
<feature type="compositionally biased region" description="Low complexity" evidence="1">
    <location>
        <begin position="22"/>
        <end position="36"/>
    </location>
</feature>
<comment type="caution">
    <text evidence="2">The sequence shown here is derived from an EMBL/GenBank/DDBJ whole genome shotgun (WGS) entry which is preliminary data.</text>
</comment>
<feature type="region of interest" description="Disordered" evidence="1">
    <location>
        <begin position="1"/>
        <end position="65"/>
    </location>
</feature>
<dbReference type="STRING" id="1618023.UH38_22650"/>
<evidence type="ECO:0000256" key="1">
    <source>
        <dbReference type="SAM" id="MobiDB-lite"/>
    </source>
</evidence>
<dbReference type="RefSeq" id="WP_045056980.1">
    <property type="nucleotide sequence ID" value="NZ_CAWMDP010000036.1"/>
</dbReference>
<evidence type="ECO:0000313" key="3">
    <source>
        <dbReference type="Proteomes" id="UP000032452"/>
    </source>
</evidence>
<sequence length="80" mass="8695">MNSDNFIKIKQPNRATPKPQKPTQEAPPAEVEPTAPLEIEQPEQPAPAAQLESLAEVTPDQSVCGTGWSITQLLNEFSGR</sequence>
<organism evidence="2 3">
    <name type="scientific">Aliterella atlantica CENA595</name>
    <dbReference type="NCBI Taxonomy" id="1618023"/>
    <lineage>
        <taxon>Bacteria</taxon>
        <taxon>Bacillati</taxon>
        <taxon>Cyanobacteriota</taxon>
        <taxon>Cyanophyceae</taxon>
        <taxon>Chroococcidiopsidales</taxon>
        <taxon>Aliterellaceae</taxon>
        <taxon>Aliterella</taxon>
    </lineage>
</organism>
<accession>A0A0D8ZMG5</accession>